<gene>
    <name evidence="1" type="ORF">rCG_61655</name>
</gene>
<evidence type="ECO:0000313" key="1">
    <source>
        <dbReference type="EMBL" id="EDM03016.1"/>
    </source>
</evidence>
<organism evidence="1 2">
    <name type="scientific">Rattus norvegicus</name>
    <name type="common">Rat</name>
    <dbReference type="NCBI Taxonomy" id="10116"/>
    <lineage>
        <taxon>Eukaryota</taxon>
        <taxon>Metazoa</taxon>
        <taxon>Chordata</taxon>
        <taxon>Craniata</taxon>
        <taxon>Vertebrata</taxon>
        <taxon>Euteleostomi</taxon>
        <taxon>Mammalia</taxon>
        <taxon>Eutheria</taxon>
        <taxon>Euarchontoglires</taxon>
        <taxon>Glires</taxon>
        <taxon>Rodentia</taxon>
        <taxon>Myomorpha</taxon>
        <taxon>Muroidea</taxon>
        <taxon>Muridae</taxon>
        <taxon>Murinae</taxon>
        <taxon>Rattus</taxon>
    </lineage>
</organism>
<proteinExistence type="predicted"/>
<dbReference type="EMBL" id="CH473947">
    <property type="protein sequence ID" value="EDM03016.1"/>
    <property type="molecule type" value="Genomic_DNA"/>
</dbReference>
<dbReference type="Proteomes" id="UP000234681">
    <property type="component" value="Chromosome 6"/>
</dbReference>
<evidence type="ECO:0000313" key="2">
    <source>
        <dbReference type="Proteomes" id="UP000234681"/>
    </source>
</evidence>
<dbReference type="AlphaFoldDB" id="A6HAG1"/>
<sequence>MQQLQGSTIGSRHHIESFVQRGSTSMLDDPLHIVLGSAERGLAFRLCHSLKHSSLQAGTLKGWPFKGLALCSCFGRFWKLQEVGTGWGT</sequence>
<name>A6HAG1_RAT</name>
<reference evidence="2" key="1">
    <citation type="submission" date="2005-09" db="EMBL/GenBank/DDBJ databases">
        <authorList>
            <person name="Mural R.J."/>
            <person name="Li P.W."/>
            <person name="Adams M.D."/>
            <person name="Amanatides P.G."/>
            <person name="Baden-Tillson H."/>
            <person name="Barnstead M."/>
            <person name="Chin S.H."/>
            <person name="Dew I."/>
            <person name="Evans C.A."/>
            <person name="Ferriera S."/>
            <person name="Flanigan M."/>
            <person name="Fosler C."/>
            <person name="Glodek A."/>
            <person name="Gu Z."/>
            <person name="Holt R.A."/>
            <person name="Jennings D."/>
            <person name="Kraft C.L."/>
            <person name="Lu F."/>
            <person name="Nguyen T."/>
            <person name="Nusskern D.R."/>
            <person name="Pfannkoch C.M."/>
            <person name="Sitter C."/>
            <person name="Sutton G.G."/>
            <person name="Venter J.C."/>
            <person name="Wang Z."/>
            <person name="Woodage T."/>
            <person name="Zheng X.H."/>
            <person name="Zhong F."/>
        </authorList>
    </citation>
    <scope>NUCLEOTIDE SEQUENCE [LARGE SCALE GENOMIC DNA]</scope>
    <source>
        <strain>BN</strain>
        <strain evidence="2">Sprague-Dawley</strain>
    </source>
</reference>
<protein>
    <submittedName>
        <fullName evidence="1">RCG61655</fullName>
    </submittedName>
</protein>
<accession>A6HAG1</accession>